<dbReference type="STRING" id="1423792.FD09_GL001996"/>
<comment type="caution">
    <text evidence="1">The sequence shown here is derived from an EMBL/GenBank/DDBJ whole genome shotgun (WGS) entry which is preliminary data.</text>
</comment>
<sequence length="123" mass="13887">MFNMAEETDFLLRQIKGIAGSMGYILGKRAEGDPESAVIFPADKPPLPYQESFRKMLTEEDYQGALSKFLKIQYAMETDEYVKLGLWLYDALTRLTPEKRAAAGITMTDLQKGLDRLADIEGE</sequence>
<accession>A0A0R1N2K0</accession>
<keyword evidence="2" id="KW-1185">Reference proteome</keyword>
<reference evidence="1 2" key="1">
    <citation type="journal article" date="2015" name="Genome Announc.">
        <title>Expanding the biotechnology potential of lactobacilli through comparative genomics of 213 strains and associated genera.</title>
        <authorList>
            <person name="Sun Z."/>
            <person name="Harris H.M."/>
            <person name="McCann A."/>
            <person name="Guo C."/>
            <person name="Argimon S."/>
            <person name="Zhang W."/>
            <person name="Yang X."/>
            <person name="Jeffery I.B."/>
            <person name="Cooney J.C."/>
            <person name="Kagawa T.F."/>
            <person name="Liu W."/>
            <person name="Song Y."/>
            <person name="Salvetti E."/>
            <person name="Wrobel A."/>
            <person name="Rasinkangas P."/>
            <person name="Parkhill J."/>
            <person name="Rea M.C."/>
            <person name="O'Sullivan O."/>
            <person name="Ritari J."/>
            <person name="Douillard F.P."/>
            <person name="Paul Ross R."/>
            <person name="Yang R."/>
            <person name="Briner A.E."/>
            <person name="Felis G.E."/>
            <person name="de Vos W.M."/>
            <person name="Barrangou R."/>
            <person name="Klaenhammer T.R."/>
            <person name="Caufield P.W."/>
            <person name="Cui Y."/>
            <person name="Zhang H."/>
            <person name="O'Toole P.W."/>
        </authorList>
    </citation>
    <scope>NUCLEOTIDE SEQUENCE [LARGE SCALE GENOMIC DNA]</scope>
    <source>
        <strain evidence="1 2">DSM 12744</strain>
    </source>
</reference>
<evidence type="ECO:0000313" key="1">
    <source>
        <dbReference type="EMBL" id="KRL13961.1"/>
    </source>
</evidence>
<proteinExistence type="predicted"/>
<protein>
    <submittedName>
        <fullName evidence="1">Uncharacterized protein</fullName>
    </submittedName>
</protein>
<dbReference type="EMBL" id="AZEC01000003">
    <property type="protein sequence ID" value="KRL13961.1"/>
    <property type="molecule type" value="Genomic_DNA"/>
</dbReference>
<evidence type="ECO:0000313" key="2">
    <source>
        <dbReference type="Proteomes" id="UP000051330"/>
    </source>
</evidence>
<dbReference type="AlphaFoldDB" id="A0A0R1N2K0"/>
<organism evidence="1 2">
    <name type="scientific">Schleiferilactobacillus perolens DSM 12744</name>
    <dbReference type="NCBI Taxonomy" id="1423792"/>
    <lineage>
        <taxon>Bacteria</taxon>
        <taxon>Bacillati</taxon>
        <taxon>Bacillota</taxon>
        <taxon>Bacilli</taxon>
        <taxon>Lactobacillales</taxon>
        <taxon>Lactobacillaceae</taxon>
        <taxon>Schleiferilactobacillus</taxon>
    </lineage>
</organism>
<name>A0A0R1N2K0_9LACO</name>
<dbReference type="Proteomes" id="UP000051330">
    <property type="component" value="Unassembled WGS sequence"/>
</dbReference>
<gene>
    <name evidence="1" type="ORF">FD09_GL001996</name>
</gene>
<dbReference type="PATRIC" id="fig|1423792.3.peg.2022"/>